<keyword evidence="3" id="KW-1185">Reference proteome</keyword>
<dbReference type="PANTHER" id="PTHR43798:SF5">
    <property type="entry name" value="MONOACYLGLYCEROL LIPASE ABHD6"/>
    <property type="match status" value="1"/>
</dbReference>
<dbReference type="InterPro" id="IPR050266">
    <property type="entry name" value="AB_hydrolase_sf"/>
</dbReference>
<dbReference type="Proteomes" id="UP001500618">
    <property type="component" value="Unassembled WGS sequence"/>
</dbReference>
<dbReference type="SUPFAM" id="SSF53474">
    <property type="entry name" value="alpha/beta-Hydrolases"/>
    <property type="match status" value="1"/>
</dbReference>
<protein>
    <recommendedName>
        <fullName evidence="1">AB hydrolase-1 domain-containing protein</fullName>
    </recommendedName>
</protein>
<organism evidence="2 3">
    <name type="scientific">Fodinicola feengrottensis</name>
    <dbReference type="NCBI Taxonomy" id="435914"/>
    <lineage>
        <taxon>Bacteria</taxon>
        <taxon>Bacillati</taxon>
        <taxon>Actinomycetota</taxon>
        <taxon>Actinomycetes</taxon>
        <taxon>Mycobacteriales</taxon>
        <taxon>Fodinicola</taxon>
    </lineage>
</organism>
<dbReference type="InterPro" id="IPR029058">
    <property type="entry name" value="AB_hydrolase_fold"/>
</dbReference>
<dbReference type="PANTHER" id="PTHR43798">
    <property type="entry name" value="MONOACYLGLYCEROL LIPASE"/>
    <property type="match status" value="1"/>
</dbReference>
<dbReference type="RefSeq" id="WP_344311040.1">
    <property type="nucleotide sequence ID" value="NZ_BAAANY010000009.1"/>
</dbReference>
<reference evidence="3" key="1">
    <citation type="journal article" date="2019" name="Int. J. Syst. Evol. Microbiol.">
        <title>The Global Catalogue of Microorganisms (GCM) 10K type strain sequencing project: providing services to taxonomists for standard genome sequencing and annotation.</title>
        <authorList>
            <consortium name="The Broad Institute Genomics Platform"/>
            <consortium name="The Broad Institute Genome Sequencing Center for Infectious Disease"/>
            <person name="Wu L."/>
            <person name="Ma J."/>
        </authorList>
    </citation>
    <scope>NUCLEOTIDE SEQUENCE [LARGE SCALE GENOMIC DNA]</scope>
    <source>
        <strain evidence="3">JCM 14718</strain>
    </source>
</reference>
<dbReference type="Pfam" id="PF12697">
    <property type="entry name" value="Abhydrolase_6"/>
    <property type="match status" value="1"/>
</dbReference>
<dbReference type="EMBL" id="BAAANY010000009">
    <property type="protein sequence ID" value="GAA1680284.1"/>
    <property type="molecule type" value="Genomic_DNA"/>
</dbReference>
<accession>A0ABP4T0J2</accession>
<comment type="caution">
    <text evidence="2">The sequence shown here is derived from an EMBL/GenBank/DDBJ whole genome shotgun (WGS) entry which is preliminary data.</text>
</comment>
<name>A0ABP4T0J2_9ACTN</name>
<evidence type="ECO:0000313" key="2">
    <source>
        <dbReference type="EMBL" id="GAA1680284.1"/>
    </source>
</evidence>
<evidence type="ECO:0000259" key="1">
    <source>
        <dbReference type="Pfam" id="PF12697"/>
    </source>
</evidence>
<feature type="domain" description="AB hydrolase-1" evidence="1">
    <location>
        <begin position="15"/>
        <end position="207"/>
    </location>
</feature>
<sequence>MVEVINRGKPTNPTLVLLPGLGLGPDLWEPHLDALTKNFRVVAPELPGFGSFSGRGPFRFDDAASFVADLIGDDRGAAFVCGLSLGALVALQLTVDHPGRVRGLVLASGIARPNPTAYKLQTAVMHAVPTRRLTRPGYPRAALMAGWRELGRSDFRPVLRQISVPTLVLCGARDYLGVRAARVLFTGIGTASMQTIPQVGHLVTQSPTFPALLTTFLTAIPD</sequence>
<gene>
    <name evidence="2" type="ORF">GCM10009765_31880</name>
</gene>
<proteinExistence type="predicted"/>
<dbReference type="InterPro" id="IPR000073">
    <property type="entry name" value="AB_hydrolase_1"/>
</dbReference>
<dbReference type="PRINTS" id="PR00111">
    <property type="entry name" value="ABHYDROLASE"/>
</dbReference>
<dbReference type="Gene3D" id="3.40.50.1820">
    <property type="entry name" value="alpha/beta hydrolase"/>
    <property type="match status" value="1"/>
</dbReference>
<evidence type="ECO:0000313" key="3">
    <source>
        <dbReference type="Proteomes" id="UP001500618"/>
    </source>
</evidence>